<dbReference type="Proteomes" id="UP000298179">
    <property type="component" value="Unassembled WGS sequence"/>
</dbReference>
<dbReference type="OrthoDB" id="9954276at2"/>
<keyword evidence="2" id="KW-1185">Reference proteome</keyword>
<sequence length="100" mass="11635">MEDGDERFYQERLSEMSGPIEIEFDEVTMRRLSACAAWRQISVPGLVRAYVEDWIDIDYPESRGRHTSRGLRRDGPIGLCDDTARHASRNWMRDLGEDES</sequence>
<gene>
    <name evidence="1" type="ORF">E3C22_24320</name>
</gene>
<reference evidence="1 2" key="1">
    <citation type="submission" date="2019-03" db="EMBL/GenBank/DDBJ databases">
        <title>Jiella endophytica sp. nov., a novel endophytic bacterium isolated from root of Ficus microcarpa Linn. f.</title>
        <authorList>
            <person name="Tuo L."/>
        </authorList>
    </citation>
    <scope>NUCLEOTIDE SEQUENCE [LARGE SCALE GENOMIC DNA]</scope>
    <source>
        <strain evidence="1 2">CBS5Q-3</strain>
    </source>
</reference>
<proteinExistence type="predicted"/>
<dbReference type="AlphaFoldDB" id="A0A4Y8R8J5"/>
<evidence type="ECO:0000313" key="1">
    <source>
        <dbReference type="EMBL" id="TFF17186.1"/>
    </source>
</evidence>
<evidence type="ECO:0000313" key="2">
    <source>
        <dbReference type="Proteomes" id="UP000298179"/>
    </source>
</evidence>
<comment type="caution">
    <text evidence="1">The sequence shown here is derived from an EMBL/GenBank/DDBJ whole genome shotgun (WGS) entry which is preliminary data.</text>
</comment>
<name>A0A4Y8R8J5_9HYPH</name>
<dbReference type="RefSeq" id="WP_134764479.1">
    <property type="nucleotide sequence ID" value="NZ_SOZD01000024.1"/>
</dbReference>
<organism evidence="1 2">
    <name type="scientific">Jiella endophytica</name>
    <dbReference type="NCBI Taxonomy" id="2558362"/>
    <lineage>
        <taxon>Bacteria</taxon>
        <taxon>Pseudomonadati</taxon>
        <taxon>Pseudomonadota</taxon>
        <taxon>Alphaproteobacteria</taxon>
        <taxon>Hyphomicrobiales</taxon>
        <taxon>Aurantimonadaceae</taxon>
        <taxon>Jiella</taxon>
    </lineage>
</organism>
<dbReference type="EMBL" id="SOZD01000024">
    <property type="protein sequence ID" value="TFF17186.1"/>
    <property type="molecule type" value="Genomic_DNA"/>
</dbReference>
<protein>
    <submittedName>
        <fullName evidence="1">Uncharacterized protein</fullName>
    </submittedName>
</protein>
<accession>A0A4Y8R8J5</accession>